<accession>A0AAV7H4G7</accession>
<sequence length="101" mass="11752">MQINCSKDTNKGGSELPSFHHQNDIKDDSTCNTFVLGLKKKKKKKKKMMMMMMKMPLLLLLTNYQNEYMQYETARKSVACIQAFQDHLATSAWAHHHSPFK</sequence>
<evidence type="ECO:0000313" key="3">
    <source>
        <dbReference type="Proteomes" id="UP000775213"/>
    </source>
</evidence>
<evidence type="ECO:0000256" key="1">
    <source>
        <dbReference type="SAM" id="MobiDB-lite"/>
    </source>
</evidence>
<comment type="caution">
    <text evidence="2">The sequence shown here is derived from an EMBL/GenBank/DDBJ whole genome shotgun (WGS) entry which is preliminary data.</text>
</comment>
<reference evidence="2 3" key="1">
    <citation type="journal article" date="2021" name="Hortic Res">
        <title>Chromosome-scale assembly of the Dendrobium chrysotoxum genome enhances the understanding of orchid evolution.</title>
        <authorList>
            <person name="Zhang Y."/>
            <person name="Zhang G.Q."/>
            <person name="Zhang D."/>
            <person name="Liu X.D."/>
            <person name="Xu X.Y."/>
            <person name="Sun W.H."/>
            <person name="Yu X."/>
            <person name="Zhu X."/>
            <person name="Wang Z.W."/>
            <person name="Zhao X."/>
            <person name="Zhong W.Y."/>
            <person name="Chen H."/>
            <person name="Yin W.L."/>
            <person name="Huang T."/>
            <person name="Niu S.C."/>
            <person name="Liu Z.J."/>
        </authorList>
    </citation>
    <scope>NUCLEOTIDE SEQUENCE [LARGE SCALE GENOMIC DNA]</scope>
    <source>
        <strain evidence="2">Lindl</strain>
    </source>
</reference>
<protein>
    <submittedName>
        <fullName evidence="2">Uncharacterized protein</fullName>
    </submittedName>
</protein>
<feature type="region of interest" description="Disordered" evidence="1">
    <location>
        <begin position="1"/>
        <end position="27"/>
    </location>
</feature>
<dbReference type="AlphaFoldDB" id="A0AAV7H4G7"/>
<dbReference type="EMBL" id="JAGFBR010000009">
    <property type="protein sequence ID" value="KAH0462413.1"/>
    <property type="molecule type" value="Genomic_DNA"/>
</dbReference>
<evidence type="ECO:0000313" key="2">
    <source>
        <dbReference type="EMBL" id="KAH0462413.1"/>
    </source>
</evidence>
<keyword evidence="3" id="KW-1185">Reference proteome</keyword>
<organism evidence="2 3">
    <name type="scientific">Dendrobium chrysotoxum</name>
    <name type="common">Orchid</name>
    <dbReference type="NCBI Taxonomy" id="161865"/>
    <lineage>
        <taxon>Eukaryota</taxon>
        <taxon>Viridiplantae</taxon>
        <taxon>Streptophyta</taxon>
        <taxon>Embryophyta</taxon>
        <taxon>Tracheophyta</taxon>
        <taxon>Spermatophyta</taxon>
        <taxon>Magnoliopsida</taxon>
        <taxon>Liliopsida</taxon>
        <taxon>Asparagales</taxon>
        <taxon>Orchidaceae</taxon>
        <taxon>Epidendroideae</taxon>
        <taxon>Malaxideae</taxon>
        <taxon>Dendrobiinae</taxon>
        <taxon>Dendrobium</taxon>
    </lineage>
</organism>
<gene>
    <name evidence="2" type="ORF">IEQ34_009988</name>
</gene>
<proteinExistence type="predicted"/>
<name>A0AAV7H4G7_DENCH</name>
<dbReference type="Proteomes" id="UP000775213">
    <property type="component" value="Unassembled WGS sequence"/>
</dbReference>